<dbReference type="GO" id="GO:0043022">
    <property type="term" value="F:ribosome binding"/>
    <property type="evidence" value="ECO:0007669"/>
    <property type="project" value="InterPro"/>
</dbReference>
<evidence type="ECO:0000256" key="9">
    <source>
        <dbReference type="SAM" id="Phobius"/>
    </source>
</evidence>
<evidence type="ECO:0000256" key="6">
    <source>
        <dbReference type="ARBA" id="ARBA00023136"/>
    </source>
</evidence>
<sequence length="382" mass="43347">MTGMIVRAASRLGHQVTARNLSSVTQSSIRVTGILIRQQNLMTRNIPAVGHFHRSAFYSTSNSESPKDPKDTPIVQPNPAPMEDLTYPIGFGAAGSVAPEKSISKPPPPPPTGVVGKAKDFFRKGKEIVIQCKDGVKLLWTNKRIVKDLKKAQKEAGHQLTRREFQLIQKTDIDLKRLVPFGLVFIFATEYIPLIIIFAPQLIPSTCVTPSQLEGRRKKIHEKRSAMTEKLIRLNRREINKEALANYNSFINIAKRYGEGFDYKMIDREHMASFCRFMDLNGFGPKFMLTKRLDKHMSYLKEDDLLLQKEGLESLTFSELQLANEERGMRSLEVSREHLEKSLAYWLKVSLSKDAAVPPALLVFSRMFLLHSTFKSDSSKKQ</sequence>
<dbReference type="GO" id="GO:0030003">
    <property type="term" value="P:intracellular monoatomic cation homeostasis"/>
    <property type="evidence" value="ECO:0007669"/>
    <property type="project" value="TreeGrafter"/>
</dbReference>
<reference evidence="11" key="1">
    <citation type="journal article" date="2020" name="Fungal Divers.">
        <title>Resolving the Mortierellaceae phylogeny through synthesis of multi-gene phylogenetics and phylogenomics.</title>
        <authorList>
            <person name="Vandepol N."/>
            <person name="Liber J."/>
            <person name="Desiro A."/>
            <person name="Na H."/>
            <person name="Kennedy M."/>
            <person name="Barry K."/>
            <person name="Grigoriev I.V."/>
            <person name="Miller A.N."/>
            <person name="O'Donnell K."/>
            <person name="Stajich J.E."/>
            <person name="Bonito G."/>
        </authorList>
    </citation>
    <scope>NUCLEOTIDE SEQUENCE</scope>
    <source>
        <strain evidence="11">NRRL 2769</strain>
    </source>
</reference>
<dbReference type="InterPro" id="IPR033122">
    <property type="entry name" value="LETM1-like_RBD"/>
</dbReference>
<dbReference type="GO" id="GO:0005743">
    <property type="term" value="C:mitochondrial inner membrane"/>
    <property type="evidence" value="ECO:0007669"/>
    <property type="project" value="UniProtKB-SubCell"/>
</dbReference>
<protein>
    <recommendedName>
        <fullName evidence="10">Letm1 RBD domain-containing protein</fullName>
    </recommendedName>
</protein>
<comment type="subcellular location">
    <subcellularLocation>
        <location evidence="1">Mitochondrion inner membrane</location>
        <topology evidence="1">Single-pass membrane protein</topology>
    </subcellularLocation>
</comment>
<evidence type="ECO:0000256" key="8">
    <source>
        <dbReference type="SAM" id="MobiDB-lite"/>
    </source>
</evidence>
<feature type="region of interest" description="Disordered" evidence="8">
    <location>
        <begin position="58"/>
        <end position="84"/>
    </location>
</feature>
<keyword evidence="5 7" id="KW-0496">Mitochondrion</keyword>
<keyword evidence="4 9" id="KW-1133">Transmembrane helix</keyword>
<dbReference type="PANTHER" id="PTHR14009:SF6">
    <property type="entry name" value="LETM1 RBD DOMAIN-CONTAINING PROTEIN"/>
    <property type="match status" value="1"/>
</dbReference>
<evidence type="ECO:0000256" key="2">
    <source>
        <dbReference type="ARBA" id="ARBA00022692"/>
    </source>
</evidence>
<comment type="caution">
    <text evidence="11">The sequence shown here is derived from an EMBL/GenBank/DDBJ whole genome shotgun (WGS) entry which is preliminary data.</text>
</comment>
<evidence type="ECO:0000313" key="12">
    <source>
        <dbReference type="Proteomes" id="UP000703661"/>
    </source>
</evidence>
<dbReference type="AlphaFoldDB" id="A0A9P6T0U4"/>
<dbReference type="EMBL" id="JAAAID010000540">
    <property type="protein sequence ID" value="KAG0016351.1"/>
    <property type="molecule type" value="Genomic_DNA"/>
</dbReference>
<evidence type="ECO:0000256" key="1">
    <source>
        <dbReference type="ARBA" id="ARBA00004434"/>
    </source>
</evidence>
<feature type="transmembrane region" description="Helical" evidence="9">
    <location>
        <begin position="178"/>
        <end position="199"/>
    </location>
</feature>
<gene>
    <name evidence="11" type="ORF">BGZ80_009283</name>
</gene>
<accession>A0A9P6T0U4</accession>
<evidence type="ECO:0000256" key="4">
    <source>
        <dbReference type="ARBA" id="ARBA00022989"/>
    </source>
</evidence>
<proteinExistence type="predicted"/>
<keyword evidence="2 9" id="KW-0812">Transmembrane</keyword>
<evidence type="ECO:0000256" key="3">
    <source>
        <dbReference type="ARBA" id="ARBA00022792"/>
    </source>
</evidence>
<evidence type="ECO:0000256" key="5">
    <source>
        <dbReference type="ARBA" id="ARBA00023128"/>
    </source>
</evidence>
<dbReference type="PANTHER" id="PTHR14009">
    <property type="entry name" value="LEUCINE ZIPPER-EF-HAND CONTAINING TRANSMEMBRANE PROTEIN"/>
    <property type="match status" value="1"/>
</dbReference>
<dbReference type="Proteomes" id="UP000703661">
    <property type="component" value="Unassembled WGS sequence"/>
</dbReference>
<dbReference type="Pfam" id="PF07766">
    <property type="entry name" value="LETM1_RBD"/>
    <property type="match status" value="1"/>
</dbReference>
<keyword evidence="3" id="KW-0999">Mitochondrion inner membrane</keyword>
<dbReference type="OrthoDB" id="73691at2759"/>
<feature type="domain" description="Letm1 RBD" evidence="10">
    <location>
        <begin position="185"/>
        <end position="382"/>
    </location>
</feature>
<evidence type="ECO:0000313" key="11">
    <source>
        <dbReference type="EMBL" id="KAG0016351.1"/>
    </source>
</evidence>
<evidence type="ECO:0000259" key="10">
    <source>
        <dbReference type="PROSITE" id="PS51758"/>
    </source>
</evidence>
<dbReference type="InterPro" id="IPR044202">
    <property type="entry name" value="LETM1/MDM38-like"/>
</dbReference>
<dbReference type="PROSITE" id="PS51758">
    <property type="entry name" value="LETM1_RBD"/>
    <property type="match status" value="1"/>
</dbReference>
<organism evidence="11 12">
    <name type="scientific">Entomortierella chlamydospora</name>
    <dbReference type="NCBI Taxonomy" id="101097"/>
    <lineage>
        <taxon>Eukaryota</taxon>
        <taxon>Fungi</taxon>
        <taxon>Fungi incertae sedis</taxon>
        <taxon>Mucoromycota</taxon>
        <taxon>Mortierellomycotina</taxon>
        <taxon>Mortierellomycetes</taxon>
        <taxon>Mortierellales</taxon>
        <taxon>Mortierellaceae</taxon>
        <taxon>Entomortierella</taxon>
    </lineage>
</organism>
<name>A0A9P6T0U4_9FUNG</name>
<keyword evidence="6 9" id="KW-0472">Membrane</keyword>
<evidence type="ECO:0000256" key="7">
    <source>
        <dbReference type="PROSITE-ProRule" id="PRU01094"/>
    </source>
</evidence>
<keyword evidence="12" id="KW-1185">Reference proteome</keyword>